<reference evidence="2" key="1">
    <citation type="journal article" date="2020" name="Stud. Mycol.">
        <title>101 Dothideomycetes genomes: a test case for predicting lifestyles and emergence of pathogens.</title>
        <authorList>
            <person name="Haridas S."/>
            <person name="Albert R."/>
            <person name="Binder M."/>
            <person name="Bloem J."/>
            <person name="Labutti K."/>
            <person name="Salamov A."/>
            <person name="Andreopoulos B."/>
            <person name="Baker S."/>
            <person name="Barry K."/>
            <person name="Bills G."/>
            <person name="Bluhm B."/>
            <person name="Cannon C."/>
            <person name="Castanera R."/>
            <person name="Culley D."/>
            <person name="Daum C."/>
            <person name="Ezra D."/>
            <person name="Gonzalez J."/>
            <person name="Henrissat B."/>
            <person name="Kuo A."/>
            <person name="Liang C."/>
            <person name="Lipzen A."/>
            <person name="Lutzoni F."/>
            <person name="Magnuson J."/>
            <person name="Mondo S."/>
            <person name="Nolan M."/>
            <person name="Ohm R."/>
            <person name="Pangilinan J."/>
            <person name="Park H.-J."/>
            <person name="Ramirez L."/>
            <person name="Alfaro M."/>
            <person name="Sun H."/>
            <person name="Tritt A."/>
            <person name="Yoshinaga Y."/>
            <person name="Zwiers L.-H."/>
            <person name="Turgeon B."/>
            <person name="Goodwin S."/>
            <person name="Spatafora J."/>
            <person name="Crous P."/>
            <person name="Grigoriev I."/>
        </authorList>
    </citation>
    <scope>NUCLEOTIDE SEQUENCE</scope>
    <source>
        <strain evidence="2">CBS 473.64</strain>
    </source>
</reference>
<dbReference type="AlphaFoldDB" id="A0A6A6RY04"/>
<proteinExistence type="predicted"/>
<dbReference type="Proteomes" id="UP000799753">
    <property type="component" value="Unassembled WGS sequence"/>
</dbReference>
<evidence type="ECO:0000313" key="3">
    <source>
        <dbReference type="Proteomes" id="UP000799753"/>
    </source>
</evidence>
<protein>
    <submittedName>
        <fullName evidence="2">Uncharacterized protein</fullName>
    </submittedName>
</protein>
<organism evidence="2 3">
    <name type="scientific">Massarina eburnea CBS 473.64</name>
    <dbReference type="NCBI Taxonomy" id="1395130"/>
    <lineage>
        <taxon>Eukaryota</taxon>
        <taxon>Fungi</taxon>
        <taxon>Dikarya</taxon>
        <taxon>Ascomycota</taxon>
        <taxon>Pezizomycotina</taxon>
        <taxon>Dothideomycetes</taxon>
        <taxon>Pleosporomycetidae</taxon>
        <taxon>Pleosporales</taxon>
        <taxon>Massarineae</taxon>
        <taxon>Massarinaceae</taxon>
        <taxon>Massarina</taxon>
    </lineage>
</organism>
<feature type="region of interest" description="Disordered" evidence="1">
    <location>
        <begin position="316"/>
        <end position="403"/>
    </location>
</feature>
<dbReference type="OrthoDB" id="3800763at2759"/>
<feature type="compositionally biased region" description="Acidic residues" evidence="1">
    <location>
        <begin position="346"/>
        <end position="357"/>
    </location>
</feature>
<evidence type="ECO:0000256" key="1">
    <source>
        <dbReference type="SAM" id="MobiDB-lite"/>
    </source>
</evidence>
<accession>A0A6A6RY04</accession>
<evidence type="ECO:0000313" key="2">
    <source>
        <dbReference type="EMBL" id="KAF2640065.1"/>
    </source>
</evidence>
<name>A0A6A6RY04_9PLEO</name>
<dbReference type="EMBL" id="MU006785">
    <property type="protein sequence ID" value="KAF2640065.1"/>
    <property type="molecule type" value="Genomic_DNA"/>
</dbReference>
<sequence length="451" mass="51367">MSRYPPPRMNCLHVMGEELAIAEPQVIFPEAKRQYEALLQEQVSDNHNDTSPAIDVSRFYRTHYKVATRDLDEEQKAMLQHVCFAYKTKSRVLEFLDLLEPEICEWAEPLMAFVKEFGRDTNFADEEDGVDTAAAASGVENMEKSTAFIAQAALSLPSPPVSSDPPMNPMAPQLVLKPYFIIPTLPLAIPADFFSSLGHHAPIGHLDVQSLLTYPSALQIAFTNELKDKICTATSEFWKPTKALRHGAGYRKSKKSWKAFFRHLMEGEFRLVTRRDGMLGHDRDGYTMTDLNLWLARWVADRMTTGTSEFGVQLRETLRQSPKKPNRPPSYSHDDGDVGAKSDTSSSDDDDDHDDELEAKRNTTTRTEKSKPRKAKHERSRTGTFSPSWNRTGAQSPEAKERVKAWNERKARLVKEGLGGHELVEKMLEWTRRQTRSKRLSLRRNKRMPGF</sequence>
<feature type="compositionally biased region" description="Basic and acidic residues" evidence="1">
    <location>
        <begin position="358"/>
        <end position="370"/>
    </location>
</feature>
<gene>
    <name evidence="2" type="ORF">P280DRAFT_480558</name>
</gene>
<keyword evidence="3" id="KW-1185">Reference proteome</keyword>
<feature type="compositionally biased region" description="Polar residues" evidence="1">
    <location>
        <begin position="382"/>
        <end position="395"/>
    </location>
</feature>